<keyword evidence="3" id="KW-1185">Reference proteome</keyword>
<dbReference type="Pfam" id="PF15887">
    <property type="entry name" value="Peptidase_Mx"/>
    <property type="match status" value="1"/>
</dbReference>
<sequence>MRYFSCDCTSADGNPVALFFENTQCLSCQRQVGWCFEERDMLVFDQNKDGGFHYKGRDYVPCANRANGVCNAMIPADTISAKPALCFACHFNDNIPDLNVDGHAELWGNLERAKRRLLFTLDSLSLPMPDKQQSPEGLSFHFMADKDASDHFRTPLTHVAAVFTGHAQGDITINLAEADDVARHRMRVDMGEQYRTLLGHFRHEVGHFYWDLLIKPDEAKLTQFREIFGDPDLSYQEALDKHYARDPDDQSWRSEFISAYASMHPWEDWAETFAHYLHIIDTLETAREWDLIDFGKYAGLTLPQDDGPCDPQRLIDCWSEFSVKLNALNRSMGLPDAYPFVNNPVVVGKLKCVHSMLNKTR</sequence>
<organism evidence="2 3">
    <name type="scientific">Thalassolituus maritimus</name>
    <dbReference type="NCBI Taxonomy" id="484498"/>
    <lineage>
        <taxon>Bacteria</taxon>
        <taxon>Pseudomonadati</taxon>
        <taxon>Pseudomonadota</taxon>
        <taxon>Gammaproteobacteria</taxon>
        <taxon>Oceanospirillales</taxon>
        <taxon>Oceanospirillaceae</taxon>
        <taxon>Thalassolituus</taxon>
    </lineage>
</organism>
<dbReference type="EMBL" id="FTOH01000002">
    <property type="protein sequence ID" value="SIS55662.1"/>
    <property type="molecule type" value="Genomic_DNA"/>
</dbReference>
<dbReference type="Proteomes" id="UP000185639">
    <property type="component" value="Unassembled WGS sequence"/>
</dbReference>
<dbReference type="InterPro" id="IPR011201">
    <property type="entry name" value="Zinc-ribbon_6_bact"/>
</dbReference>
<evidence type="ECO:0000259" key="1">
    <source>
        <dbReference type="Pfam" id="PF10005"/>
    </source>
</evidence>
<dbReference type="PIRSF" id="PIRSF012641">
    <property type="entry name" value="UCP012641"/>
    <property type="match status" value="1"/>
</dbReference>
<dbReference type="RefSeq" id="WP_076514426.1">
    <property type="nucleotide sequence ID" value="NZ_FTOH01000002.1"/>
</dbReference>
<reference evidence="3" key="1">
    <citation type="submission" date="2017-01" db="EMBL/GenBank/DDBJ databases">
        <authorList>
            <person name="Varghese N."/>
            <person name="Submissions S."/>
        </authorList>
    </citation>
    <scope>NUCLEOTIDE SEQUENCE [LARGE SCALE GENOMIC DNA]</scope>
    <source>
        <strain evidence="3">DSM 24913</strain>
    </source>
</reference>
<name>A0A1N7K239_9GAMM</name>
<evidence type="ECO:0000313" key="2">
    <source>
        <dbReference type="EMBL" id="SIS55662.1"/>
    </source>
</evidence>
<dbReference type="OrthoDB" id="256753at2"/>
<accession>A0A1N7K239</accession>
<proteinExistence type="predicted"/>
<dbReference type="STRING" id="484498.SAMN05421686_102295"/>
<gene>
    <name evidence="2" type="ORF">SAMN05421686_102295</name>
</gene>
<dbReference type="Gene3D" id="3.40.390.70">
    <property type="match status" value="1"/>
</dbReference>
<evidence type="ECO:0000313" key="3">
    <source>
        <dbReference type="Proteomes" id="UP000185639"/>
    </source>
</evidence>
<dbReference type="InterPro" id="IPR031321">
    <property type="entry name" value="UCP012641"/>
</dbReference>
<feature type="domain" description="Zinc-ribbon" evidence="1">
    <location>
        <begin position="17"/>
        <end position="99"/>
    </location>
</feature>
<protein>
    <recommendedName>
        <fullName evidence="1">Zinc-ribbon domain-containing protein</fullName>
    </recommendedName>
</protein>
<dbReference type="AlphaFoldDB" id="A0A1N7K239"/>
<dbReference type="Pfam" id="PF10005">
    <property type="entry name" value="Zn_ribbon_DZR_6"/>
    <property type="match status" value="1"/>
</dbReference>